<accession>A0A0V0QZT0</accession>
<proteinExistence type="inferred from homology"/>
<dbReference type="InterPro" id="IPR004183">
    <property type="entry name" value="Xdiol_dOase_suB"/>
</dbReference>
<feature type="coiled-coil region" evidence="6">
    <location>
        <begin position="154"/>
        <end position="181"/>
    </location>
</feature>
<evidence type="ECO:0000256" key="2">
    <source>
        <dbReference type="ARBA" id="ARBA00007581"/>
    </source>
</evidence>
<keyword evidence="4" id="KW-0862">Zinc</keyword>
<dbReference type="CDD" id="cd07363">
    <property type="entry name" value="45_DOPA_Dioxygenase"/>
    <property type="match status" value="1"/>
</dbReference>
<keyword evidence="9" id="KW-0223">Dioxygenase</keyword>
<evidence type="ECO:0000259" key="8">
    <source>
        <dbReference type="Pfam" id="PF02900"/>
    </source>
</evidence>
<dbReference type="Proteomes" id="UP000054937">
    <property type="component" value="Unassembled WGS sequence"/>
</dbReference>
<evidence type="ECO:0000256" key="1">
    <source>
        <dbReference type="ARBA" id="ARBA00001947"/>
    </source>
</evidence>
<keyword evidence="5" id="KW-0560">Oxidoreductase</keyword>
<dbReference type="InterPro" id="IPR014436">
    <property type="entry name" value="Extradiol_dOase_DODA"/>
</dbReference>
<feature type="domain" description="Extradiol ring-cleavage dioxygenase class III enzyme subunit B" evidence="8">
    <location>
        <begin position="73"/>
        <end position="330"/>
    </location>
</feature>
<feature type="compositionally biased region" description="Basic and acidic residues" evidence="7">
    <location>
        <begin position="15"/>
        <end position="46"/>
    </location>
</feature>
<feature type="region of interest" description="Disordered" evidence="7">
    <location>
        <begin position="1"/>
        <end position="48"/>
    </location>
</feature>
<keyword evidence="6" id="KW-0175">Coiled coil</keyword>
<dbReference type="Gene3D" id="3.40.830.10">
    <property type="entry name" value="LigB-like"/>
    <property type="match status" value="1"/>
</dbReference>
<reference evidence="9 10" key="1">
    <citation type="journal article" date="2015" name="Sci. Rep.">
        <title>Genome of the facultative scuticociliatosis pathogen Pseudocohnilembus persalinus provides insight into its virulence through horizontal gene transfer.</title>
        <authorList>
            <person name="Xiong J."/>
            <person name="Wang G."/>
            <person name="Cheng J."/>
            <person name="Tian M."/>
            <person name="Pan X."/>
            <person name="Warren A."/>
            <person name="Jiang C."/>
            <person name="Yuan D."/>
            <person name="Miao W."/>
        </authorList>
    </citation>
    <scope>NUCLEOTIDE SEQUENCE [LARGE SCALE GENOMIC DNA]</scope>
    <source>
        <strain evidence="9">36N120E</strain>
    </source>
</reference>
<evidence type="ECO:0000313" key="9">
    <source>
        <dbReference type="EMBL" id="KRX07794.1"/>
    </source>
</evidence>
<keyword evidence="10" id="KW-1185">Reference proteome</keyword>
<feature type="compositionally biased region" description="Polar residues" evidence="7">
    <location>
        <begin position="1"/>
        <end position="12"/>
    </location>
</feature>
<name>A0A0V0QZT0_PSEPJ</name>
<dbReference type="InParanoid" id="A0A0V0QZT0"/>
<organism evidence="9 10">
    <name type="scientific">Pseudocohnilembus persalinus</name>
    <name type="common">Ciliate</name>
    <dbReference type="NCBI Taxonomy" id="266149"/>
    <lineage>
        <taxon>Eukaryota</taxon>
        <taxon>Sar</taxon>
        <taxon>Alveolata</taxon>
        <taxon>Ciliophora</taxon>
        <taxon>Intramacronucleata</taxon>
        <taxon>Oligohymenophorea</taxon>
        <taxon>Scuticociliatia</taxon>
        <taxon>Philasterida</taxon>
        <taxon>Pseudocohnilembidae</taxon>
        <taxon>Pseudocohnilembus</taxon>
    </lineage>
</organism>
<dbReference type="OMA" id="ETHLNIG"/>
<dbReference type="GO" id="GO:0008198">
    <property type="term" value="F:ferrous iron binding"/>
    <property type="evidence" value="ECO:0007669"/>
    <property type="project" value="InterPro"/>
</dbReference>
<dbReference type="AlphaFoldDB" id="A0A0V0QZT0"/>
<comment type="similarity">
    <text evidence="2">Belongs to the DODA-type extradiol aromatic ring-opening dioxygenase family.</text>
</comment>
<dbReference type="SUPFAM" id="SSF53213">
    <property type="entry name" value="LigB-like"/>
    <property type="match status" value="1"/>
</dbReference>
<dbReference type="GO" id="GO:0008270">
    <property type="term" value="F:zinc ion binding"/>
    <property type="evidence" value="ECO:0007669"/>
    <property type="project" value="InterPro"/>
</dbReference>
<comment type="cofactor">
    <cofactor evidence="1">
        <name>Zn(2+)</name>
        <dbReference type="ChEBI" id="CHEBI:29105"/>
    </cofactor>
</comment>
<sequence>MGSINSKFQSLSQKKVNETQKQEEQNQEREFQNNENYQEQKQKEKNQNLSENSEMILQNNTLQDNKQSILLPMLYLSHGGPTTSFRDYNLYDKDVVNSYCDFLEKFGKNLRKNGQIKNIIVVSAHFERSKFAILQGEKPKTIHDHGFSEIFDYQSKSRNNLVLAQDLYEQLKQEGLEVEKEYGWGYDHGVWSITKLIDPDGEIPCLSISVNRKWDPQQHIKLGKILGKLRDENLIVASGSASHNLREFFTQVQYGIKSKFSQQIKSFNDQVIEILVKKTGNERVQKAVDLLKHKDYKINHPSDEHFFPVFVGVGAALNSKGKIFSYDPTGISTSLVFE</sequence>
<comment type="caution">
    <text evidence="9">The sequence shown here is derived from an EMBL/GenBank/DDBJ whole genome shotgun (WGS) entry which is preliminary data.</text>
</comment>
<dbReference type="Pfam" id="PF02900">
    <property type="entry name" value="LigB"/>
    <property type="match status" value="1"/>
</dbReference>
<dbReference type="OrthoDB" id="7396853at2759"/>
<dbReference type="GO" id="GO:0016702">
    <property type="term" value="F:oxidoreductase activity, acting on single donors with incorporation of molecular oxygen, incorporation of two atoms of oxygen"/>
    <property type="evidence" value="ECO:0007669"/>
    <property type="project" value="UniProtKB-ARBA"/>
</dbReference>
<evidence type="ECO:0000256" key="5">
    <source>
        <dbReference type="ARBA" id="ARBA00023002"/>
    </source>
</evidence>
<evidence type="ECO:0000256" key="3">
    <source>
        <dbReference type="ARBA" id="ARBA00022723"/>
    </source>
</evidence>
<dbReference type="PANTHER" id="PTHR30096:SF0">
    <property type="entry name" value="4,5-DOPA DIOXYGENASE EXTRADIOL-LIKE PROTEIN"/>
    <property type="match status" value="1"/>
</dbReference>
<gene>
    <name evidence="9" type="ORF">PPERSA_07544</name>
</gene>
<dbReference type="PANTHER" id="PTHR30096">
    <property type="entry name" value="4,5-DOPA DIOXYGENASE EXTRADIOL-LIKE PROTEIN"/>
    <property type="match status" value="1"/>
</dbReference>
<evidence type="ECO:0000256" key="4">
    <source>
        <dbReference type="ARBA" id="ARBA00022833"/>
    </source>
</evidence>
<evidence type="ECO:0000256" key="6">
    <source>
        <dbReference type="SAM" id="Coils"/>
    </source>
</evidence>
<evidence type="ECO:0000313" key="10">
    <source>
        <dbReference type="Proteomes" id="UP000054937"/>
    </source>
</evidence>
<keyword evidence="3" id="KW-0479">Metal-binding</keyword>
<protein>
    <submittedName>
        <fullName evidence="9">Extradiol ring-cleavage dioxygenase, class III enzyme, subunit B</fullName>
    </submittedName>
</protein>
<evidence type="ECO:0000256" key="7">
    <source>
        <dbReference type="SAM" id="MobiDB-lite"/>
    </source>
</evidence>
<dbReference type="EMBL" id="LDAU01000080">
    <property type="protein sequence ID" value="KRX07794.1"/>
    <property type="molecule type" value="Genomic_DNA"/>
</dbReference>